<dbReference type="Gene3D" id="3.30.70.100">
    <property type="match status" value="1"/>
</dbReference>
<evidence type="ECO:0000256" key="5">
    <source>
        <dbReference type="ARBA" id="ARBA00022692"/>
    </source>
</evidence>
<comment type="subcellular location">
    <subcellularLocation>
        <location evidence="2">Cell membrane</location>
    </subcellularLocation>
    <subcellularLocation>
        <location evidence="1">Membrane</location>
        <topology evidence="1">Multi-pass membrane protein</topology>
    </subcellularLocation>
</comment>
<gene>
    <name evidence="10" type="ORF">NC661_15245</name>
</gene>
<evidence type="ECO:0000256" key="1">
    <source>
        <dbReference type="ARBA" id="ARBA00004141"/>
    </source>
</evidence>
<dbReference type="EMBL" id="JAMQJZ010000013">
    <property type="protein sequence ID" value="MDC3421727.1"/>
    <property type="molecule type" value="Genomic_DNA"/>
</dbReference>
<dbReference type="GO" id="GO:0008381">
    <property type="term" value="F:mechanosensitive monoatomic ion channel activity"/>
    <property type="evidence" value="ECO:0007669"/>
    <property type="project" value="InterPro"/>
</dbReference>
<accession>A0A9X3WL09</accession>
<evidence type="ECO:0000256" key="4">
    <source>
        <dbReference type="ARBA" id="ARBA00022475"/>
    </source>
</evidence>
<protein>
    <submittedName>
        <fullName evidence="10">Mechanosensitive ion channel family protein</fullName>
    </submittedName>
</protein>
<dbReference type="InterPro" id="IPR011014">
    <property type="entry name" value="MscS_channel_TM-2"/>
</dbReference>
<evidence type="ECO:0000259" key="9">
    <source>
        <dbReference type="Pfam" id="PF00924"/>
    </source>
</evidence>
<comment type="similarity">
    <text evidence="3">Belongs to the MscS (TC 1.A.23) family.</text>
</comment>
<evidence type="ECO:0000256" key="7">
    <source>
        <dbReference type="ARBA" id="ARBA00023136"/>
    </source>
</evidence>
<dbReference type="PANTHER" id="PTHR30460:SF1">
    <property type="entry name" value="MECHANOSENSITIVE ION CHANNEL"/>
    <property type="match status" value="1"/>
</dbReference>
<keyword evidence="7 8" id="KW-0472">Membrane</keyword>
<sequence>MDLNSLLESYIIPILGNPVSKIVLGLFFAYLFVFLSRRIISYFFKRTNLIDERKERSIESLLSSIFKYVATIGFIVYVLTSILDVNVTNILAGAGVLGVILGFGARSLVKDLLAGIFLLFEKRLYQGDWVKVNNMYAGKVEDIGLRFLKLRQWSGTLVTLNNGQVNSIENYNMEIMRVVEDVTVSFYEDPRKLFSLLEKISDRLNEELGCYLKKDESGNPVEAFTMYGISSLNNQFHGYQYRITGICEDQVYFTASKEVRRIIAEMMFDHNIKMAKYYIDMQ</sequence>
<dbReference type="Gene3D" id="1.10.287.1260">
    <property type="match status" value="1"/>
</dbReference>
<dbReference type="InterPro" id="IPR045276">
    <property type="entry name" value="YbiO_bact"/>
</dbReference>
<dbReference type="GO" id="GO:0005886">
    <property type="term" value="C:plasma membrane"/>
    <property type="evidence" value="ECO:0007669"/>
    <property type="project" value="UniProtKB-SubCell"/>
</dbReference>
<name>A0A9X3WL09_9BACI</name>
<dbReference type="PANTHER" id="PTHR30460">
    <property type="entry name" value="MODERATE CONDUCTANCE MECHANOSENSITIVE CHANNEL YBIO"/>
    <property type="match status" value="1"/>
</dbReference>
<organism evidence="10 11">
    <name type="scientific">Aquibacillus koreensis</name>
    <dbReference type="NCBI Taxonomy" id="279446"/>
    <lineage>
        <taxon>Bacteria</taxon>
        <taxon>Bacillati</taxon>
        <taxon>Bacillota</taxon>
        <taxon>Bacilli</taxon>
        <taxon>Bacillales</taxon>
        <taxon>Bacillaceae</taxon>
        <taxon>Aquibacillus</taxon>
    </lineage>
</organism>
<dbReference type="InterPro" id="IPR006685">
    <property type="entry name" value="MscS_channel_2nd"/>
</dbReference>
<evidence type="ECO:0000256" key="3">
    <source>
        <dbReference type="ARBA" id="ARBA00008017"/>
    </source>
</evidence>
<feature type="transmembrane region" description="Helical" evidence="8">
    <location>
        <begin position="89"/>
        <end position="109"/>
    </location>
</feature>
<evidence type="ECO:0000256" key="2">
    <source>
        <dbReference type="ARBA" id="ARBA00004236"/>
    </source>
</evidence>
<dbReference type="RefSeq" id="WP_259866035.1">
    <property type="nucleotide sequence ID" value="NZ_JAMQJZ010000013.1"/>
</dbReference>
<evidence type="ECO:0000256" key="8">
    <source>
        <dbReference type="SAM" id="Phobius"/>
    </source>
</evidence>
<evidence type="ECO:0000313" key="10">
    <source>
        <dbReference type="EMBL" id="MDC3421727.1"/>
    </source>
</evidence>
<keyword evidence="6 8" id="KW-1133">Transmembrane helix</keyword>
<evidence type="ECO:0000313" key="11">
    <source>
        <dbReference type="Proteomes" id="UP001145072"/>
    </source>
</evidence>
<dbReference type="SUPFAM" id="SSF50182">
    <property type="entry name" value="Sm-like ribonucleoproteins"/>
    <property type="match status" value="1"/>
</dbReference>
<keyword evidence="4" id="KW-1003">Cell membrane</keyword>
<dbReference type="Proteomes" id="UP001145072">
    <property type="component" value="Unassembled WGS sequence"/>
</dbReference>
<dbReference type="InterPro" id="IPR023408">
    <property type="entry name" value="MscS_beta-dom_sf"/>
</dbReference>
<feature type="domain" description="Mechanosensitive ion channel MscS" evidence="9">
    <location>
        <begin position="108"/>
        <end position="172"/>
    </location>
</feature>
<feature type="transmembrane region" description="Helical" evidence="8">
    <location>
        <begin position="65"/>
        <end position="83"/>
    </location>
</feature>
<dbReference type="Pfam" id="PF00924">
    <property type="entry name" value="MS_channel_2nd"/>
    <property type="match status" value="1"/>
</dbReference>
<dbReference type="AlphaFoldDB" id="A0A9X3WL09"/>
<dbReference type="InterPro" id="IPR010920">
    <property type="entry name" value="LSM_dom_sf"/>
</dbReference>
<dbReference type="SUPFAM" id="SSF82861">
    <property type="entry name" value="Mechanosensitive channel protein MscS (YggB), transmembrane region"/>
    <property type="match status" value="1"/>
</dbReference>
<dbReference type="Gene3D" id="2.30.30.60">
    <property type="match status" value="1"/>
</dbReference>
<keyword evidence="5 8" id="KW-0812">Transmembrane</keyword>
<evidence type="ECO:0000256" key="6">
    <source>
        <dbReference type="ARBA" id="ARBA00022989"/>
    </source>
</evidence>
<comment type="caution">
    <text evidence="10">The sequence shown here is derived from an EMBL/GenBank/DDBJ whole genome shotgun (WGS) entry which is preliminary data.</text>
</comment>
<proteinExistence type="inferred from homology"/>
<keyword evidence="11" id="KW-1185">Reference proteome</keyword>
<reference evidence="10" key="1">
    <citation type="submission" date="2022-06" db="EMBL/GenBank/DDBJ databases">
        <title>Aquibacillus sp. a new bacterium isolated from soil saline samples.</title>
        <authorList>
            <person name="Galisteo C."/>
            <person name="De La Haba R."/>
            <person name="Sanchez-Porro C."/>
            <person name="Ventosa A."/>
        </authorList>
    </citation>
    <scope>NUCLEOTIDE SEQUENCE</scope>
    <source>
        <strain evidence="10">JCM 12387</strain>
    </source>
</reference>